<reference evidence="3" key="1">
    <citation type="journal article" date="2019" name="Int. J. Syst. Evol. Microbiol.">
        <title>The Global Catalogue of Microorganisms (GCM) 10K type strain sequencing project: providing services to taxonomists for standard genome sequencing and annotation.</title>
        <authorList>
            <consortium name="The Broad Institute Genomics Platform"/>
            <consortium name="The Broad Institute Genome Sequencing Center for Infectious Disease"/>
            <person name="Wu L."/>
            <person name="Ma J."/>
        </authorList>
    </citation>
    <scope>NUCLEOTIDE SEQUENCE [LARGE SCALE GENOMIC DNA]</scope>
    <source>
        <strain evidence="3">CCM 8906</strain>
    </source>
</reference>
<evidence type="ECO:0000256" key="1">
    <source>
        <dbReference type="SAM" id="Phobius"/>
    </source>
</evidence>
<dbReference type="EMBL" id="JBHTOM010000004">
    <property type="protein sequence ID" value="MFD1548804.1"/>
    <property type="molecule type" value="Genomic_DNA"/>
</dbReference>
<proteinExistence type="predicted"/>
<dbReference type="Proteomes" id="UP001597195">
    <property type="component" value="Unassembled WGS sequence"/>
</dbReference>
<gene>
    <name evidence="2" type="ORF">ACFQ5T_03790</name>
</gene>
<feature type="transmembrane region" description="Helical" evidence="1">
    <location>
        <begin position="6"/>
        <end position="26"/>
    </location>
</feature>
<sequence length="56" mass="6191">MNLKHVISSLTTAVVLLAIVSVFSWFTMGKRTVTHVSSRPATVNMTQTHVSQIHVK</sequence>
<evidence type="ECO:0000313" key="3">
    <source>
        <dbReference type="Proteomes" id="UP001597195"/>
    </source>
</evidence>
<organism evidence="2 3">
    <name type="scientific">Levilactobacillus fuyuanensis</name>
    <dbReference type="NCBI Taxonomy" id="2486022"/>
    <lineage>
        <taxon>Bacteria</taxon>
        <taxon>Bacillati</taxon>
        <taxon>Bacillota</taxon>
        <taxon>Bacilli</taxon>
        <taxon>Lactobacillales</taxon>
        <taxon>Lactobacillaceae</taxon>
        <taxon>Levilactobacillus</taxon>
    </lineage>
</organism>
<dbReference type="RefSeq" id="WP_164508831.1">
    <property type="nucleotide sequence ID" value="NZ_JBHTOM010000004.1"/>
</dbReference>
<keyword evidence="1" id="KW-1133">Transmembrane helix</keyword>
<keyword evidence="3" id="KW-1185">Reference proteome</keyword>
<evidence type="ECO:0000313" key="2">
    <source>
        <dbReference type="EMBL" id="MFD1548804.1"/>
    </source>
</evidence>
<accession>A0ABW4H251</accession>
<name>A0ABW4H251_9LACO</name>
<comment type="caution">
    <text evidence="2">The sequence shown here is derived from an EMBL/GenBank/DDBJ whole genome shotgun (WGS) entry which is preliminary data.</text>
</comment>
<protein>
    <submittedName>
        <fullName evidence="2">Uncharacterized protein</fullName>
    </submittedName>
</protein>
<keyword evidence="1" id="KW-0472">Membrane</keyword>
<keyword evidence="1" id="KW-0812">Transmembrane</keyword>